<reference evidence="9 10" key="1">
    <citation type="submission" date="2019-03" db="EMBL/GenBank/DDBJ databases">
        <title>Draft genome sequences of novel Actinobacteria.</title>
        <authorList>
            <person name="Sahin N."/>
            <person name="Ay H."/>
            <person name="Saygin H."/>
        </authorList>
    </citation>
    <scope>NUCLEOTIDE SEQUENCE [LARGE SCALE GENOMIC DNA]</scope>
    <source>
        <strain evidence="9 10">5K548</strain>
    </source>
</reference>
<keyword evidence="2 6" id="KW-0101">Branched-chain amino acid catabolism</keyword>
<evidence type="ECO:0000256" key="3">
    <source>
        <dbReference type="ARBA" id="ARBA00023002"/>
    </source>
</evidence>
<keyword evidence="3 6" id="KW-0560">Oxidoreductase</keyword>
<feature type="active site" evidence="5">
    <location>
        <position position="170"/>
    </location>
</feature>
<evidence type="ECO:0000256" key="4">
    <source>
        <dbReference type="ARBA" id="ARBA00023027"/>
    </source>
</evidence>
<keyword evidence="4 6" id="KW-0520">NAD</keyword>
<dbReference type="InterPro" id="IPR008927">
    <property type="entry name" value="6-PGluconate_DH-like_C_sf"/>
</dbReference>
<comment type="caution">
    <text evidence="9">The sequence shown here is derived from an EMBL/GenBank/DDBJ whole genome shotgun (WGS) entry which is preliminary data.</text>
</comment>
<gene>
    <name evidence="9" type="primary">mmsB</name>
    <name evidence="9" type="ORF">E1202_30025</name>
</gene>
<dbReference type="Pfam" id="PF14833">
    <property type="entry name" value="NAD_binding_11"/>
    <property type="match status" value="1"/>
</dbReference>
<dbReference type="PIRSF" id="PIRSF000103">
    <property type="entry name" value="HIBADH"/>
    <property type="match status" value="1"/>
</dbReference>
<feature type="domain" description="3-hydroxyisobutyrate dehydrogenase-like NAD-binding" evidence="8">
    <location>
        <begin position="164"/>
        <end position="290"/>
    </location>
</feature>
<comment type="similarity">
    <text evidence="1 6">Belongs to the HIBADH-related family.</text>
</comment>
<dbReference type="InterPro" id="IPR015815">
    <property type="entry name" value="HIBADH-related"/>
</dbReference>
<accession>A0A4V2YVC6</accession>
<evidence type="ECO:0000259" key="8">
    <source>
        <dbReference type="Pfam" id="PF14833"/>
    </source>
</evidence>
<proteinExistence type="inferred from homology"/>
<dbReference type="PANTHER" id="PTHR22981:SF7">
    <property type="entry name" value="3-HYDROXYISOBUTYRATE DEHYDROGENASE, MITOCHONDRIAL"/>
    <property type="match status" value="1"/>
</dbReference>
<dbReference type="Pfam" id="PF03446">
    <property type="entry name" value="NAD_binding_2"/>
    <property type="match status" value="1"/>
</dbReference>
<evidence type="ECO:0000313" key="9">
    <source>
        <dbReference type="EMBL" id="TDD80757.1"/>
    </source>
</evidence>
<dbReference type="InterPro" id="IPR013328">
    <property type="entry name" value="6PGD_dom2"/>
</dbReference>
<comment type="pathway">
    <text evidence="6">Amino-acid degradation; L-valine degradation.</text>
</comment>
<protein>
    <recommendedName>
        <fullName evidence="6">3-hydroxyisobutyrate dehydrogenase</fullName>
        <shortName evidence="6">HIBADH</shortName>
        <ecNumber evidence="6">1.1.1.31</ecNumber>
    </recommendedName>
</protein>
<feature type="domain" description="6-phosphogluconate dehydrogenase NADP-binding" evidence="7">
    <location>
        <begin position="3"/>
        <end position="161"/>
    </location>
</feature>
<dbReference type="InterPro" id="IPR006115">
    <property type="entry name" value="6PGDH_NADP-bd"/>
</dbReference>
<evidence type="ECO:0000259" key="7">
    <source>
        <dbReference type="Pfam" id="PF03446"/>
    </source>
</evidence>
<dbReference type="EMBL" id="SMLA01000089">
    <property type="protein sequence ID" value="TDD80757.1"/>
    <property type="molecule type" value="Genomic_DNA"/>
</dbReference>
<dbReference type="GO" id="GO:0008442">
    <property type="term" value="F:3-hydroxyisobutyrate dehydrogenase activity"/>
    <property type="evidence" value="ECO:0007669"/>
    <property type="project" value="UniProtKB-EC"/>
</dbReference>
<dbReference type="UniPathway" id="UPA00362"/>
<evidence type="ECO:0000313" key="10">
    <source>
        <dbReference type="Proteomes" id="UP000294723"/>
    </source>
</evidence>
<dbReference type="SUPFAM" id="SSF48179">
    <property type="entry name" value="6-phosphogluconate dehydrogenase C-terminal domain-like"/>
    <property type="match status" value="1"/>
</dbReference>
<dbReference type="InterPro" id="IPR002204">
    <property type="entry name" value="3-OH-isobutyrate_DH-rel_CS"/>
</dbReference>
<dbReference type="Gene3D" id="1.10.1040.10">
    <property type="entry name" value="N-(1-d-carboxylethyl)-l-norvaline Dehydrogenase, domain 2"/>
    <property type="match status" value="1"/>
</dbReference>
<dbReference type="GO" id="GO:0050661">
    <property type="term" value="F:NADP binding"/>
    <property type="evidence" value="ECO:0007669"/>
    <property type="project" value="InterPro"/>
</dbReference>
<organism evidence="9 10">
    <name type="scientific">Saccharopolyspora karakumensis</name>
    <dbReference type="NCBI Taxonomy" id="2530386"/>
    <lineage>
        <taxon>Bacteria</taxon>
        <taxon>Bacillati</taxon>
        <taxon>Actinomycetota</taxon>
        <taxon>Actinomycetes</taxon>
        <taxon>Pseudonocardiales</taxon>
        <taxon>Pseudonocardiaceae</taxon>
        <taxon>Saccharopolyspora</taxon>
    </lineage>
</organism>
<dbReference type="InterPro" id="IPR036291">
    <property type="entry name" value="NAD(P)-bd_dom_sf"/>
</dbReference>
<dbReference type="NCBIfam" id="TIGR01692">
    <property type="entry name" value="HIBADH"/>
    <property type="match status" value="1"/>
</dbReference>
<keyword evidence="10" id="KW-1185">Reference proteome</keyword>
<dbReference type="PROSITE" id="PS00895">
    <property type="entry name" value="3_HYDROXYISOBUT_DH"/>
    <property type="match status" value="1"/>
</dbReference>
<comment type="catalytic activity">
    <reaction evidence="6">
        <text>3-hydroxy-2-methylpropanoate + NAD(+) = 2-methyl-3-oxopropanoate + NADH + H(+)</text>
        <dbReference type="Rhea" id="RHEA:17681"/>
        <dbReference type="ChEBI" id="CHEBI:11805"/>
        <dbReference type="ChEBI" id="CHEBI:15378"/>
        <dbReference type="ChEBI" id="CHEBI:57540"/>
        <dbReference type="ChEBI" id="CHEBI:57700"/>
        <dbReference type="ChEBI" id="CHEBI:57945"/>
        <dbReference type="EC" id="1.1.1.31"/>
    </reaction>
</comment>
<evidence type="ECO:0000256" key="6">
    <source>
        <dbReference type="RuleBase" id="RU910714"/>
    </source>
</evidence>
<dbReference type="Proteomes" id="UP000294723">
    <property type="component" value="Unassembled WGS sequence"/>
</dbReference>
<name>A0A4V2YVC6_9PSEU</name>
<dbReference type="GO" id="GO:0006574">
    <property type="term" value="P:L-valine catabolic process"/>
    <property type="evidence" value="ECO:0007669"/>
    <property type="project" value="UniProtKB-UniPathway"/>
</dbReference>
<dbReference type="InterPro" id="IPR011548">
    <property type="entry name" value="HIBADH"/>
</dbReference>
<dbReference type="FunFam" id="1.10.1040.10:FF:000006">
    <property type="entry name" value="3-hydroxyisobutyrate dehydrogenase"/>
    <property type="match status" value="1"/>
</dbReference>
<evidence type="ECO:0000256" key="5">
    <source>
        <dbReference type="PIRSR" id="PIRSR000103-1"/>
    </source>
</evidence>
<dbReference type="EC" id="1.1.1.31" evidence="6"/>
<evidence type="ECO:0000256" key="1">
    <source>
        <dbReference type="ARBA" id="ARBA00009080"/>
    </source>
</evidence>
<dbReference type="AlphaFoldDB" id="A0A4V2YVC6"/>
<dbReference type="Gene3D" id="3.40.50.720">
    <property type="entry name" value="NAD(P)-binding Rossmann-like Domain"/>
    <property type="match status" value="1"/>
</dbReference>
<dbReference type="GO" id="GO:0051287">
    <property type="term" value="F:NAD binding"/>
    <property type="evidence" value="ECO:0007669"/>
    <property type="project" value="InterPro"/>
</dbReference>
<evidence type="ECO:0000256" key="2">
    <source>
        <dbReference type="ARBA" id="ARBA00022456"/>
    </source>
</evidence>
<sequence length="301" mass="30644">MTDIGIIGLGNMGGPMAANLSRAGHHVRGFDLSASACVAAAEQGVEIVEAASDVCTGAEVVITMLPSGEHVLDLYRNGGLLEAASPGTLFVDTSTIEVGESRLARDLAVKAGHRALDAPVSGGVVGATAGTLTFMVGGEAADFQNVEPILSVMGKRAVHCGASGAGQATKICNNMILAISMIGVSEAFVLGEALGVSHEALFNVVSTATGQCWALNTNCPVPGPVTTSPANSDFDPGFATALMVKDLGLSQRAADGAGVVTELGKHAHELYVHYSQQGGADRDFSGIINAVRESIEKEARA</sequence>
<dbReference type="InterPro" id="IPR029154">
    <property type="entry name" value="HIBADH-like_NADP-bd"/>
</dbReference>
<dbReference type="SUPFAM" id="SSF51735">
    <property type="entry name" value="NAD(P)-binding Rossmann-fold domains"/>
    <property type="match status" value="1"/>
</dbReference>
<dbReference type="RefSeq" id="WP_132686686.1">
    <property type="nucleotide sequence ID" value="NZ_SMLA01000089.1"/>
</dbReference>
<dbReference type="PANTHER" id="PTHR22981">
    <property type="entry name" value="3-HYDROXYISOBUTYRATE DEHYDROGENASE-RELATED"/>
    <property type="match status" value="1"/>
</dbReference>